<evidence type="ECO:0000256" key="5">
    <source>
        <dbReference type="PROSITE-ProRule" id="PRU00108"/>
    </source>
</evidence>
<feature type="DNA-binding region" description="Homeobox" evidence="5">
    <location>
        <begin position="305"/>
        <end position="364"/>
    </location>
</feature>
<dbReference type="PROSITE" id="PS00027">
    <property type="entry name" value="HOMEOBOX_1"/>
    <property type="match status" value="1"/>
</dbReference>
<evidence type="ECO:0000256" key="4">
    <source>
        <dbReference type="ARBA" id="ARBA00023242"/>
    </source>
</evidence>
<evidence type="ECO:0000256" key="3">
    <source>
        <dbReference type="ARBA" id="ARBA00023155"/>
    </source>
</evidence>
<evidence type="ECO:0000256" key="7">
    <source>
        <dbReference type="SAM" id="MobiDB-lite"/>
    </source>
</evidence>
<dbReference type="PANTHER" id="PTHR24324:SF5">
    <property type="entry name" value="HEMATOPOIETICALLY-EXPRESSED HOMEOBOX PROTEIN HHEX"/>
    <property type="match status" value="1"/>
</dbReference>
<dbReference type="EMBL" id="JAAAJA010000287">
    <property type="protein sequence ID" value="KAG0256695.1"/>
    <property type="molecule type" value="Genomic_DNA"/>
</dbReference>
<dbReference type="InterPro" id="IPR001356">
    <property type="entry name" value="HD"/>
</dbReference>
<proteinExistence type="predicted"/>
<feature type="region of interest" description="Disordered" evidence="7">
    <location>
        <begin position="68"/>
        <end position="162"/>
    </location>
</feature>
<evidence type="ECO:0000256" key="1">
    <source>
        <dbReference type="ARBA" id="ARBA00004123"/>
    </source>
</evidence>
<sequence length="459" mass="51376">MLIFMTSAINPMTRADLRTTTCRTLGDHSKQTAAERAKESSFRRQKMPARIYGLDAADVLVRPPLSSSAAFGAKPLQDIPDEPEGEFVRRPTNTHSRVQHSSSIAPYAHSNDTPSRHHDTTMTHQRYDFQDDRRVSTTASTAPYQQSHSNTRPYSPNMDIQPPSWYQQYAHAVSYKPQARDSFPHQNVAANGPSIRRGSEYGLEYGPSWSPNPQQNGTPEPRSARSSFSTGSPVTEYDTRRIGASVSGNGYSHGHSRPQFKSRLSTGHSVHPFDMPAETFASPSPKAGRRDRGNEADQSVPEEGVKAKRKRANAEQLSLLNAAFERSYFPSTEERLRLSKQTKMCPRTVQIWFQNKRQSVKARTEAMDIAVAAASGRRRGSHALEQRGRMGVTEQNARESKLHEESPAIHQGEKRRNSGPLAPSEAAMAALHIQRDGRDVDYFSRKRRATIARMELSEH</sequence>
<feature type="compositionally biased region" description="Basic and acidic residues" evidence="7">
    <location>
        <begin position="396"/>
        <end position="416"/>
    </location>
</feature>
<dbReference type="Pfam" id="PF00046">
    <property type="entry name" value="Homeodomain"/>
    <property type="match status" value="1"/>
</dbReference>
<feature type="compositionally biased region" description="Polar residues" evidence="7">
    <location>
        <begin position="91"/>
        <end position="104"/>
    </location>
</feature>
<feature type="region of interest" description="Disordered" evidence="7">
    <location>
        <begin position="183"/>
        <end position="309"/>
    </location>
</feature>
<dbReference type="GO" id="GO:0000978">
    <property type="term" value="F:RNA polymerase II cis-regulatory region sequence-specific DNA binding"/>
    <property type="evidence" value="ECO:0007669"/>
    <property type="project" value="TreeGrafter"/>
</dbReference>
<organism evidence="9 10">
    <name type="scientific">Mortierella polycephala</name>
    <dbReference type="NCBI Taxonomy" id="41804"/>
    <lineage>
        <taxon>Eukaryota</taxon>
        <taxon>Fungi</taxon>
        <taxon>Fungi incertae sedis</taxon>
        <taxon>Mucoromycota</taxon>
        <taxon>Mortierellomycotina</taxon>
        <taxon>Mortierellomycetes</taxon>
        <taxon>Mortierellales</taxon>
        <taxon>Mortierellaceae</taxon>
        <taxon>Mortierella</taxon>
    </lineage>
</organism>
<feature type="compositionally biased region" description="Basic and acidic residues" evidence="7">
    <location>
        <begin position="114"/>
        <end position="135"/>
    </location>
</feature>
<dbReference type="PANTHER" id="PTHR24324">
    <property type="entry name" value="HOMEOBOX PROTEIN HHEX"/>
    <property type="match status" value="1"/>
</dbReference>
<protein>
    <recommendedName>
        <fullName evidence="8">Homeobox domain-containing protein</fullName>
    </recommendedName>
</protein>
<evidence type="ECO:0000313" key="10">
    <source>
        <dbReference type="Proteomes" id="UP000726737"/>
    </source>
</evidence>
<comment type="caution">
    <text evidence="9">The sequence shown here is derived from an EMBL/GenBank/DDBJ whole genome shotgun (WGS) entry which is preliminary data.</text>
</comment>
<dbReference type="AlphaFoldDB" id="A0A9P6PYH3"/>
<dbReference type="GO" id="GO:0000981">
    <property type="term" value="F:DNA-binding transcription factor activity, RNA polymerase II-specific"/>
    <property type="evidence" value="ECO:0007669"/>
    <property type="project" value="InterPro"/>
</dbReference>
<dbReference type="PROSITE" id="PS50071">
    <property type="entry name" value="HOMEOBOX_2"/>
    <property type="match status" value="1"/>
</dbReference>
<evidence type="ECO:0000313" key="9">
    <source>
        <dbReference type="EMBL" id="KAG0256695.1"/>
    </source>
</evidence>
<evidence type="ECO:0000256" key="2">
    <source>
        <dbReference type="ARBA" id="ARBA00023125"/>
    </source>
</evidence>
<dbReference type="InterPro" id="IPR051000">
    <property type="entry name" value="Homeobox_DNA-bind_prot"/>
</dbReference>
<keyword evidence="4 5" id="KW-0539">Nucleus</keyword>
<feature type="domain" description="Homeobox" evidence="8">
    <location>
        <begin position="303"/>
        <end position="363"/>
    </location>
</feature>
<gene>
    <name evidence="9" type="ORF">BG011_004358</name>
</gene>
<keyword evidence="10" id="KW-1185">Reference proteome</keyword>
<dbReference type="Proteomes" id="UP000726737">
    <property type="component" value="Unassembled WGS sequence"/>
</dbReference>
<dbReference type="SMART" id="SM00389">
    <property type="entry name" value="HOX"/>
    <property type="match status" value="1"/>
</dbReference>
<feature type="region of interest" description="Disordered" evidence="7">
    <location>
        <begin position="377"/>
        <end position="422"/>
    </location>
</feature>
<feature type="compositionally biased region" description="Polar residues" evidence="7">
    <location>
        <begin position="136"/>
        <end position="154"/>
    </location>
</feature>
<dbReference type="Gene3D" id="1.10.10.60">
    <property type="entry name" value="Homeodomain-like"/>
    <property type="match status" value="1"/>
</dbReference>
<evidence type="ECO:0000259" key="8">
    <source>
        <dbReference type="PROSITE" id="PS50071"/>
    </source>
</evidence>
<dbReference type="InterPro" id="IPR009057">
    <property type="entry name" value="Homeodomain-like_sf"/>
</dbReference>
<dbReference type="OrthoDB" id="6159439at2759"/>
<dbReference type="InterPro" id="IPR017970">
    <property type="entry name" value="Homeobox_CS"/>
</dbReference>
<dbReference type="CDD" id="cd00086">
    <property type="entry name" value="homeodomain"/>
    <property type="match status" value="1"/>
</dbReference>
<reference evidence="9" key="1">
    <citation type="journal article" date="2020" name="Fungal Divers.">
        <title>Resolving the Mortierellaceae phylogeny through synthesis of multi-gene phylogenetics and phylogenomics.</title>
        <authorList>
            <person name="Vandepol N."/>
            <person name="Liber J."/>
            <person name="Desiro A."/>
            <person name="Na H."/>
            <person name="Kennedy M."/>
            <person name="Barry K."/>
            <person name="Grigoriev I.V."/>
            <person name="Miller A.N."/>
            <person name="O'Donnell K."/>
            <person name="Stajich J.E."/>
            <person name="Bonito G."/>
        </authorList>
    </citation>
    <scope>NUCLEOTIDE SEQUENCE</scope>
    <source>
        <strain evidence="9">KOD948</strain>
    </source>
</reference>
<accession>A0A9P6PYH3</accession>
<keyword evidence="2 5" id="KW-0238">DNA-binding</keyword>
<keyword evidence="3 5" id="KW-0371">Homeobox</keyword>
<dbReference type="SUPFAM" id="SSF46689">
    <property type="entry name" value="Homeodomain-like"/>
    <property type="match status" value="1"/>
</dbReference>
<dbReference type="GO" id="GO:0030154">
    <property type="term" value="P:cell differentiation"/>
    <property type="evidence" value="ECO:0007669"/>
    <property type="project" value="TreeGrafter"/>
</dbReference>
<feature type="compositionally biased region" description="Polar residues" evidence="7">
    <location>
        <begin position="209"/>
        <end position="233"/>
    </location>
</feature>
<dbReference type="GO" id="GO:0005634">
    <property type="term" value="C:nucleus"/>
    <property type="evidence" value="ECO:0007669"/>
    <property type="project" value="UniProtKB-SubCell"/>
</dbReference>
<comment type="subcellular location">
    <subcellularLocation>
        <location evidence="1 5 6">Nucleus</location>
    </subcellularLocation>
</comment>
<evidence type="ECO:0000256" key="6">
    <source>
        <dbReference type="RuleBase" id="RU000682"/>
    </source>
</evidence>
<name>A0A9P6PYH3_9FUNG</name>